<feature type="domain" description="LysM" evidence="1">
    <location>
        <begin position="93"/>
        <end position="137"/>
    </location>
</feature>
<dbReference type="OrthoDB" id="308800at2"/>
<dbReference type="InterPro" id="IPR018392">
    <property type="entry name" value="LysM"/>
</dbReference>
<dbReference type="Proteomes" id="UP000198584">
    <property type="component" value="Unassembled WGS sequence"/>
</dbReference>
<dbReference type="PROSITE" id="PS51782">
    <property type="entry name" value="LYSM"/>
    <property type="match status" value="2"/>
</dbReference>
<name>A0A1H4EJF4_9BACI</name>
<dbReference type="SUPFAM" id="SSF54106">
    <property type="entry name" value="LysM domain"/>
    <property type="match status" value="2"/>
</dbReference>
<accession>A0A1H4EJF4</accession>
<dbReference type="Pfam" id="PF01476">
    <property type="entry name" value="LysM"/>
    <property type="match status" value="2"/>
</dbReference>
<gene>
    <name evidence="2" type="ORF">SAMN05421743_10983</name>
</gene>
<dbReference type="AlphaFoldDB" id="A0A1H4EJF4"/>
<dbReference type="STRING" id="571932.SAMN05421743_10983"/>
<feature type="domain" description="LysM" evidence="1">
    <location>
        <begin position="38"/>
        <end position="82"/>
    </location>
</feature>
<dbReference type="InterPro" id="IPR036779">
    <property type="entry name" value="LysM_dom_sf"/>
</dbReference>
<protein>
    <submittedName>
        <fullName evidence="2">LysM domain-containing protein</fullName>
    </submittedName>
</protein>
<dbReference type="PANTHER" id="PTHR33734">
    <property type="entry name" value="LYSM DOMAIN-CONTAINING GPI-ANCHORED PROTEIN 2"/>
    <property type="match status" value="1"/>
</dbReference>
<dbReference type="CDD" id="cd00118">
    <property type="entry name" value="LysM"/>
    <property type="match status" value="2"/>
</dbReference>
<evidence type="ECO:0000313" key="3">
    <source>
        <dbReference type="Proteomes" id="UP000198584"/>
    </source>
</evidence>
<evidence type="ECO:0000259" key="1">
    <source>
        <dbReference type="PROSITE" id="PS51782"/>
    </source>
</evidence>
<keyword evidence="3" id="KW-1185">Reference proteome</keyword>
<evidence type="ECO:0000313" key="2">
    <source>
        <dbReference type="EMBL" id="SEA84720.1"/>
    </source>
</evidence>
<reference evidence="2 3" key="1">
    <citation type="submission" date="2016-10" db="EMBL/GenBank/DDBJ databases">
        <authorList>
            <person name="de Groot N.N."/>
        </authorList>
    </citation>
    <scope>NUCLEOTIDE SEQUENCE [LARGE SCALE GENOMIC DNA]</scope>
    <source>
        <strain evidence="2 3">CCM7597</strain>
    </source>
</reference>
<dbReference type="SMART" id="SM00257">
    <property type="entry name" value="LysM"/>
    <property type="match status" value="2"/>
</dbReference>
<dbReference type="Gene3D" id="3.10.350.10">
    <property type="entry name" value="LysM domain"/>
    <property type="match status" value="2"/>
</dbReference>
<sequence>MHPYNMHINNSTNPYAYFTDQAGFPCWIPEHPIYREKNFYFIQPGDNLYYIAHFFNVSLQDLITENPGIHPYFLIPGQMISIPLPLPSEDCPQIYAVRPGDTFYHIAVNNDLSVKDLMNANPDINPNALLIGQKICLPKNKSRFRRLWRILAGMEN</sequence>
<dbReference type="GO" id="GO:0008932">
    <property type="term" value="F:lytic endotransglycosylase activity"/>
    <property type="evidence" value="ECO:0007669"/>
    <property type="project" value="TreeGrafter"/>
</dbReference>
<proteinExistence type="predicted"/>
<dbReference type="EMBL" id="FNQR01000009">
    <property type="protein sequence ID" value="SEA84720.1"/>
    <property type="molecule type" value="Genomic_DNA"/>
</dbReference>
<organism evidence="2 3">
    <name type="scientific">Thalassobacillus cyri</name>
    <dbReference type="NCBI Taxonomy" id="571932"/>
    <lineage>
        <taxon>Bacteria</taxon>
        <taxon>Bacillati</taxon>
        <taxon>Bacillota</taxon>
        <taxon>Bacilli</taxon>
        <taxon>Bacillales</taxon>
        <taxon>Bacillaceae</taxon>
        <taxon>Thalassobacillus</taxon>
    </lineage>
</organism>
<dbReference type="PANTHER" id="PTHR33734:SF22">
    <property type="entry name" value="MEMBRANE-BOUND LYTIC MUREIN TRANSGLYCOSYLASE D"/>
    <property type="match status" value="1"/>
</dbReference>